<feature type="region of interest" description="Disordered" evidence="3">
    <location>
        <begin position="136"/>
        <end position="164"/>
    </location>
</feature>
<evidence type="ECO:0000313" key="4">
    <source>
        <dbReference type="EMBL" id="KAL3785820.1"/>
    </source>
</evidence>
<feature type="compositionally biased region" description="Polar residues" evidence="3">
    <location>
        <begin position="858"/>
        <end position="870"/>
    </location>
</feature>
<name>A0ABD3PH51_9STRA</name>
<feature type="non-terminal residue" evidence="4">
    <location>
        <position position="1"/>
    </location>
</feature>
<dbReference type="InterPro" id="IPR011990">
    <property type="entry name" value="TPR-like_helical_dom_sf"/>
</dbReference>
<feature type="compositionally biased region" description="Basic and acidic residues" evidence="3">
    <location>
        <begin position="220"/>
        <end position="233"/>
    </location>
</feature>
<accession>A0ABD3PH51</accession>
<organism evidence="4 5">
    <name type="scientific">Cyclotella cryptica</name>
    <dbReference type="NCBI Taxonomy" id="29204"/>
    <lineage>
        <taxon>Eukaryota</taxon>
        <taxon>Sar</taxon>
        <taxon>Stramenopiles</taxon>
        <taxon>Ochrophyta</taxon>
        <taxon>Bacillariophyta</taxon>
        <taxon>Coscinodiscophyceae</taxon>
        <taxon>Thalassiosirophycidae</taxon>
        <taxon>Stephanodiscales</taxon>
        <taxon>Stephanodiscaceae</taxon>
        <taxon>Cyclotella</taxon>
    </lineage>
</organism>
<dbReference type="Pfam" id="PF13374">
    <property type="entry name" value="TPR_10"/>
    <property type="match status" value="2"/>
</dbReference>
<evidence type="ECO:0000256" key="1">
    <source>
        <dbReference type="ARBA" id="ARBA00022737"/>
    </source>
</evidence>
<dbReference type="EMBL" id="JABMIG020000208">
    <property type="protein sequence ID" value="KAL3785820.1"/>
    <property type="molecule type" value="Genomic_DNA"/>
</dbReference>
<evidence type="ECO:0000256" key="2">
    <source>
        <dbReference type="ARBA" id="ARBA00022803"/>
    </source>
</evidence>
<feature type="region of interest" description="Disordered" evidence="3">
    <location>
        <begin position="350"/>
        <end position="376"/>
    </location>
</feature>
<gene>
    <name evidence="4" type="ORF">HJC23_012375</name>
</gene>
<evidence type="ECO:0000256" key="3">
    <source>
        <dbReference type="SAM" id="MobiDB-lite"/>
    </source>
</evidence>
<feature type="region of interest" description="Disordered" evidence="3">
    <location>
        <begin position="847"/>
        <end position="904"/>
    </location>
</feature>
<feature type="compositionally biased region" description="Basic and acidic residues" evidence="3">
    <location>
        <begin position="747"/>
        <end position="767"/>
    </location>
</feature>
<feature type="compositionally biased region" description="Low complexity" evidence="3">
    <location>
        <begin position="136"/>
        <end position="145"/>
    </location>
</feature>
<dbReference type="PANTHER" id="PTHR45641:SF19">
    <property type="entry name" value="NEPHROCYSTIN-3"/>
    <property type="match status" value="1"/>
</dbReference>
<feature type="region of interest" description="Disordered" evidence="3">
    <location>
        <begin position="478"/>
        <end position="590"/>
    </location>
</feature>
<feature type="compositionally biased region" description="Polar residues" evidence="3">
    <location>
        <begin position="154"/>
        <end position="164"/>
    </location>
</feature>
<keyword evidence="2" id="KW-0802">TPR repeat</keyword>
<comment type="caution">
    <text evidence="4">The sequence shown here is derived from an EMBL/GenBank/DDBJ whole genome shotgun (WGS) entry which is preliminary data.</text>
</comment>
<dbReference type="Pfam" id="PF13424">
    <property type="entry name" value="TPR_12"/>
    <property type="match status" value="1"/>
</dbReference>
<feature type="region of interest" description="Disordered" evidence="3">
    <location>
        <begin position="610"/>
        <end position="833"/>
    </location>
</feature>
<feature type="region of interest" description="Disordered" evidence="3">
    <location>
        <begin position="193"/>
        <end position="236"/>
    </location>
</feature>
<proteinExistence type="predicted"/>
<keyword evidence="5" id="KW-1185">Reference proteome</keyword>
<feature type="region of interest" description="Disordered" evidence="3">
    <location>
        <begin position="92"/>
        <end position="117"/>
    </location>
</feature>
<feature type="compositionally biased region" description="Polar residues" evidence="3">
    <location>
        <begin position="522"/>
        <end position="531"/>
    </location>
</feature>
<dbReference type="InterPro" id="IPR019734">
    <property type="entry name" value="TPR_rpt"/>
</dbReference>
<feature type="region of interest" description="Disordered" evidence="3">
    <location>
        <begin position="1108"/>
        <end position="1138"/>
    </location>
</feature>
<feature type="compositionally biased region" description="Low complexity" evidence="3">
    <location>
        <begin position="498"/>
        <end position="521"/>
    </location>
</feature>
<keyword evidence="1" id="KW-0677">Repeat</keyword>
<feature type="compositionally biased region" description="Polar residues" evidence="3">
    <location>
        <begin position="108"/>
        <end position="117"/>
    </location>
</feature>
<feature type="region of interest" description="Disordered" evidence="3">
    <location>
        <begin position="1411"/>
        <end position="1454"/>
    </location>
</feature>
<sequence>AFGNKKCESLNVMVGSSRSTFTTASFSFHLPLLCRCPDATSNRSVRETCGISLFQTATPLTMGNQHPSGQPHQRGGMLRRFRGRRLAAGYSDVSDLKPFDEDEHDSGNETTTISGRPTQAQSALLDAIHVQVNVVPPSPSVSKQQRTWRDSALDTPTASSSVSTGMLAHDAAPCHPAALCRPALASDGVARHAHAYVPTPPQRRTRRDDSSRGSRKFHRNKETDRGSHDDVQHDSGQVVVTAVELKKEFLSIASSRRRPPKYWHETNNNFHKEHHDDHYQREQDTIDIEVVIRPDGIMSADNNYNEANNQNDQACANKATTTNVQSTAKDHTAPAKRASRFISPIRALSPPIHASRGANSNSIPSKKGTPRVEESLDPAEVDVAPIIVTTTTSRTTADNSRQSTRAWNRMQREITPPSSVMRESFPMIRTAGAPSPSPDLRTTAITEMFPSKHEGMQRAITSNRSPLQREREALHRIPRAMASRASPSPTRDLSPKLRSTPTTTRSPTPTRYVSPTVSVTSKITRSPSPTRHVSPIVSVTSITTRSPSPTRLSSPKLRSTPMTKRSPSPTRDSSSNVRTKNGNGTHVFMDRLFKYRRRDTAKEMNEAKLDNINVDSQYDQHQQQQDPTAKNDPIAENPSAPDPPASPSWKIGGTLSPKRQPQWKRQQWRGRKERNQSSGRSTVVREEKWQRQPTERVPQPSHENFPQNEQQSMPLVREKRWQSQPKEHSRQHHHREVYQEQPAELHQQVEQHQQVERISLDEQEFQRKQQPMTQQTEVLLQDEQRRTQQQDPTRQRQHSQQHQPLQTSMSRQPHEDELPKMSQPSEARKKQQYTQPNMHLDLNVQYQPQQHESKEQYPPQQGLQKSNQLHPQPIRPKHQENQSQQKKQPKLTKESPAPINQGAKDLKATVALNKVLSSPSVMMSTLTSQTMNTTNTTTTSKFWDGIEDYQSAVAMSATRPSGSFETGLHGNPKKFSNIPDEDVVILKKLNKKNKELQEFFKIRRSEDNASPPAESDIASNAFSLNLPMNKHGYFDDSDISALEMGDSATVYHMRASADAKKTNQATNYWKEKYERLKEETRGANQLRGVMNEDLLEEDEDEIVRIDKVPPGPLASTLEGVQQPSKKVKDGDNDINDTTVSVEDDESQLLQQQELLRRCGYGGGKKARDFARNSADEIDQPTVVRKVEFKSFLNRAQCLRPMSHPDASVYSAKRDAKGGKLRSGRDISDLEAIASQIQCPGLVLGNDLSLDGTNGERNDQQHNARKRSANVVPDVQVIAETFSQADEGMDGLGPTEKSFGLESLNSDLMPLRQIGYVQRMETPSPHLKAPKTNPDNALDDVAIHGDPMYVMDDAHALKAWNKNRSSKALADELSAGDSRGIASNVSSADGSELSESAKLIFEAALKHDIKALRQQRSRSSSRNPDRRSHMTARGDTVETVRPMTPEKSSFSSPTASSSVISSHFASSIPQDFATWFELPSPGTSCITLIPMLNDHLNNAVIIELLAGFASASNNIDANGVHRIAPRHRVHDVLKKSFTEFMDSPMIMSKSSADSEYMGPIVADGDDGSIRFANPSIHLGGISDAATTHIKKREFQDAIDIYIALLRSCQASSESKLGLVGQLIASTLHNLSVVHLWNEEFDLALQYCRECLRTKAEIPNNELLMVHSWANMGLIHYSVEAHTSAIMAFRNAIQLSEGISVYDSSSLSGRLQNNIACVNVEMGSLDVAILEFEQSLRWQKDASSSHDAETSDAENLLSISLTIFNIGVTCAKQKHYDAALKHTEASHAMQEALLGAKSELTMNTLFYLDLIKKVIATSEVPGNTPKKTQTNQTSGLPWRITRTKPDEVLSILDFNPASPGRRVNPENNNATMHVSAMRSRILCFLGSLKVEATTVERVRDCLNRSDMNLSKSNDRTTHVSIRRSLICKKPLHGTKQRSISSKLLNFGLKTLRKREIEAELHENLERYGPRHPLVGQAHHSLALVLLYMENYEESINHFEASIRINTPALGVKHPDVSSSFMFMALAQYALERFDDAMTSMLRVSHMRESQLGKKHSERYQILNNLACVQFELGDLKQAESMLQESLDLQREIFRTEPDFLRGVSAVLCNIAFVHAKNGAFPKALIELEGALQIRQDILLEDSSTVDITENMAYILAIHQLQHGSGNIDDITNEYITMLRKT</sequence>
<evidence type="ECO:0000313" key="5">
    <source>
        <dbReference type="Proteomes" id="UP001516023"/>
    </source>
</evidence>
<feature type="compositionally biased region" description="Low complexity" evidence="3">
    <location>
        <begin position="789"/>
        <end position="808"/>
    </location>
</feature>
<feature type="compositionally biased region" description="Low complexity" evidence="3">
    <location>
        <begin position="533"/>
        <end position="559"/>
    </location>
</feature>
<feature type="compositionally biased region" description="Low complexity" evidence="3">
    <location>
        <begin position="615"/>
        <end position="626"/>
    </location>
</feature>
<feature type="compositionally biased region" description="Basic and acidic residues" evidence="3">
    <location>
        <begin position="683"/>
        <end position="694"/>
    </location>
</feature>
<protein>
    <submittedName>
        <fullName evidence="4">Uncharacterized protein</fullName>
    </submittedName>
</protein>
<dbReference type="SUPFAM" id="SSF48452">
    <property type="entry name" value="TPR-like"/>
    <property type="match status" value="3"/>
</dbReference>
<dbReference type="Proteomes" id="UP001516023">
    <property type="component" value="Unassembled WGS sequence"/>
</dbReference>
<feature type="compositionally biased region" description="Basic and acidic residues" evidence="3">
    <location>
        <begin position="716"/>
        <end position="728"/>
    </location>
</feature>
<reference evidence="4 5" key="1">
    <citation type="journal article" date="2020" name="G3 (Bethesda)">
        <title>Improved Reference Genome for Cyclotella cryptica CCMP332, a Model for Cell Wall Morphogenesis, Salinity Adaptation, and Lipid Production in Diatoms (Bacillariophyta).</title>
        <authorList>
            <person name="Roberts W.R."/>
            <person name="Downey K.M."/>
            <person name="Ruck E.C."/>
            <person name="Traller J.C."/>
            <person name="Alverson A.J."/>
        </authorList>
    </citation>
    <scope>NUCLEOTIDE SEQUENCE [LARGE SCALE GENOMIC DNA]</scope>
    <source>
        <strain evidence="4 5">CCMP332</strain>
    </source>
</reference>
<dbReference type="Gene3D" id="1.25.40.10">
    <property type="entry name" value="Tetratricopeptide repeat domain"/>
    <property type="match status" value="3"/>
</dbReference>
<feature type="compositionally biased region" description="Polar residues" evidence="3">
    <location>
        <begin position="560"/>
        <end position="584"/>
    </location>
</feature>
<dbReference type="SMART" id="SM00028">
    <property type="entry name" value="TPR"/>
    <property type="match status" value="7"/>
</dbReference>
<dbReference type="PANTHER" id="PTHR45641">
    <property type="entry name" value="TETRATRICOPEPTIDE REPEAT PROTEIN (AFU_ORTHOLOGUE AFUA_6G03870)"/>
    <property type="match status" value="1"/>
</dbReference>
<feature type="compositionally biased region" description="Polar residues" evidence="3">
    <location>
        <begin position="768"/>
        <end position="778"/>
    </location>
</feature>
<feature type="compositionally biased region" description="Polar residues" evidence="3">
    <location>
        <begin position="701"/>
        <end position="713"/>
    </location>
</feature>